<comment type="similarity">
    <text evidence="1">Belongs to the disease resistance NB-LRR family.</text>
</comment>
<accession>A0A835ED78</accession>
<evidence type="ECO:0000256" key="5">
    <source>
        <dbReference type="ARBA" id="ARBA00022821"/>
    </source>
</evidence>
<keyword evidence="8" id="KW-1185">Reference proteome</keyword>
<keyword evidence="4" id="KW-0547">Nucleotide-binding</keyword>
<dbReference type="OrthoDB" id="689325at2759"/>
<dbReference type="CDD" id="cd14798">
    <property type="entry name" value="RX-CC_like"/>
    <property type="match status" value="1"/>
</dbReference>
<evidence type="ECO:0000256" key="2">
    <source>
        <dbReference type="ARBA" id="ARBA00022614"/>
    </source>
</evidence>
<evidence type="ECO:0000313" key="7">
    <source>
        <dbReference type="EMBL" id="KAF8684828.1"/>
    </source>
</evidence>
<dbReference type="GO" id="GO:0000166">
    <property type="term" value="F:nucleotide binding"/>
    <property type="evidence" value="ECO:0007669"/>
    <property type="project" value="UniProtKB-KW"/>
</dbReference>
<dbReference type="Pfam" id="PF18052">
    <property type="entry name" value="Rx_N"/>
    <property type="match status" value="1"/>
</dbReference>
<keyword evidence="3" id="KW-0677">Repeat</keyword>
<organism evidence="7 8">
    <name type="scientific">Digitaria exilis</name>
    <dbReference type="NCBI Taxonomy" id="1010633"/>
    <lineage>
        <taxon>Eukaryota</taxon>
        <taxon>Viridiplantae</taxon>
        <taxon>Streptophyta</taxon>
        <taxon>Embryophyta</taxon>
        <taxon>Tracheophyta</taxon>
        <taxon>Spermatophyta</taxon>
        <taxon>Magnoliopsida</taxon>
        <taxon>Liliopsida</taxon>
        <taxon>Poales</taxon>
        <taxon>Poaceae</taxon>
        <taxon>PACMAD clade</taxon>
        <taxon>Panicoideae</taxon>
        <taxon>Panicodae</taxon>
        <taxon>Paniceae</taxon>
        <taxon>Anthephorinae</taxon>
        <taxon>Digitaria</taxon>
    </lineage>
</organism>
<gene>
    <name evidence="7" type="ORF">HU200_044105</name>
</gene>
<comment type="caution">
    <text evidence="7">The sequence shown here is derived from an EMBL/GenBank/DDBJ whole genome shotgun (WGS) entry which is preliminary data.</text>
</comment>
<dbReference type="InterPro" id="IPR038005">
    <property type="entry name" value="RX-like_CC"/>
</dbReference>
<keyword evidence="5" id="KW-0611">Plant defense</keyword>
<dbReference type="GO" id="GO:0006952">
    <property type="term" value="P:defense response"/>
    <property type="evidence" value="ECO:0007669"/>
    <property type="project" value="UniProtKB-KW"/>
</dbReference>
<proteinExistence type="inferred from homology"/>
<evidence type="ECO:0000259" key="6">
    <source>
        <dbReference type="Pfam" id="PF18052"/>
    </source>
</evidence>
<dbReference type="InterPro" id="IPR041118">
    <property type="entry name" value="Rx_N"/>
</dbReference>
<protein>
    <recommendedName>
        <fullName evidence="6">Disease resistance N-terminal domain-containing protein</fullName>
    </recommendedName>
</protein>
<dbReference type="PANTHER" id="PTHR19338">
    <property type="entry name" value="TRANSLOCASE OF INNER MITOCHONDRIAL MEMBRANE 13 HOMOLOG"/>
    <property type="match status" value="1"/>
</dbReference>
<dbReference type="AlphaFoldDB" id="A0A835ED78"/>
<dbReference type="EMBL" id="JACEFO010002093">
    <property type="protein sequence ID" value="KAF8684828.1"/>
    <property type="molecule type" value="Genomic_DNA"/>
</dbReference>
<evidence type="ECO:0000256" key="3">
    <source>
        <dbReference type="ARBA" id="ARBA00022737"/>
    </source>
</evidence>
<dbReference type="Proteomes" id="UP000636709">
    <property type="component" value="Unassembled WGS sequence"/>
</dbReference>
<name>A0A835ED78_9POAL</name>
<sequence length="92" mass="10648">MDGIMASAATGVMSSLLAKLAELLSEDYQMQKGMRHQIAFLKDELSSMNTLLERLADMEVLDPQTREWRNQVREMTYDIEDCVDDYMRQLPD</sequence>
<dbReference type="PANTHER" id="PTHR19338:SF64">
    <property type="entry name" value="AAA+ ATPASE DOMAIN-CONTAINING PROTEIN"/>
    <property type="match status" value="1"/>
</dbReference>
<dbReference type="Gene3D" id="1.20.5.4130">
    <property type="match status" value="1"/>
</dbReference>
<reference evidence="7" key="1">
    <citation type="submission" date="2020-07" db="EMBL/GenBank/DDBJ databases">
        <title>Genome sequence and genetic diversity analysis of an under-domesticated orphan crop, white fonio (Digitaria exilis).</title>
        <authorList>
            <person name="Bennetzen J.L."/>
            <person name="Chen S."/>
            <person name="Ma X."/>
            <person name="Wang X."/>
            <person name="Yssel A.E.J."/>
            <person name="Chaluvadi S.R."/>
            <person name="Johnson M."/>
            <person name="Gangashetty P."/>
            <person name="Hamidou F."/>
            <person name="Sanogo M.D."/>
            <person name="Zwaenepoel A."/>
            <person name="Wallace J."/>
            <person name="Van De Peer Y."/>
            <person name="Van Deynze A."/>
        </authorList>
    </citation>
    <scope>NUCLEOTIDE SEQUENCE</scope>
    <source>
        <tissue evidence="7">Leaves</tissue>
    </source>
</reference>
<evidence type="ECO:0000256" key="1">
    <source>
        <dbReference type="ARBA" id="ARBA00008894"/>
    </source>
</evidence>
<evidence type="ECO:0000313" key="8">
    <source>
        <dbReference type="Proteomes" id="UP000636709"/>
    </source>
</evidence>
<feature type="domain" description="Disease resistance N-terminal" evidence="6">
    <location>
        <begin position="12"/>
        <end position="89"/>
    </location>
</feature>
<keyword evidence="2" id="KW-0433">Leucine-rich repeat</keyword>
<evidence type="ECO:0000256" key="4">
    <source>
        <dbReference type="ARBA" id="ARBA00022741"/>
    </source>
</evidence>